<evidence type="ECO:0000313" key="3">
    <source>
        <dbReference type="Proteomes" id="UP000228380"/>
    </source>
</evidence>
<evidence type="ECO:0000313" key="4">
    <source>
        <dbReference type="RefSeq" id="XP_008783758.2"/>
    </source>
</evidence>
<keyword evidence="3" id="KW-1185">Reference proteome</keyword>
<dbReference type="GeneID" id="103702898"/>
<proteinExistence type="predicted"/>
<accession>A0A8B7BRD4</accession>
<dbReference type="PANTHER" id="PTHR33133:SF5">
    <property type="entry name" value="OS08G0107100 PROTEIN"/>
    <property type="match status" value="1"/>
</dbReference>
<dbReference type="Proteomes" id="UP000228380">
    <property type="component" value="Chromosome 5"/>
</dbReference>
<dbReference type="KEGG" id="pda:103702898"/>
<dbReference type="PANTHER" id="PTHR33133">
    <property type="entry name" value="OS08G0107100 PROTEIN-RELATED"/>
    <property type="match status" value="1"/>
</dbReference>
<feature type="region of interest" description="Disordered" evidence="1">
    <location>
        <begin position="187"/>
        <end position="214"/>
    </location>
</feature>
<name>A0A8B7BRD4_PHODC</name>
<keyword evidence="2" id="KW-1133">Transmembrane helix</keyword>
<reference evidence="3" key="1">
    <citation type="journal article" date="2019" name="Nat. Commun.">
        <title>Genome-wide association mapping of date palm fruit traits.</title>
        <authorList>
            <person name="Hazzouri K.M."/>
            <person name="Gros-Balthazard M."/>
            <person name="Flowers J.M."/>
            <person name="Copetti D."/>
            <person name="Lemansour A."/>
            <person name="Lebrun M."/>
            <person name="Masmoudi K."/>
            <person name="Ferrand S."/>
            <person name="Dhar M.I."/>
            <person name="Fresquez Z.A."/>
            <person name="Rosas U."/>
            <person name="Zhang J."/>
            <person name="Talag J."/>
            <person name="Lee S."/>
            <person name="Kudrna D."/>
            <person name="Powell R.F."/>
            <person name="Leitch I.J."/>
            <person name="Krueger R.R."/>
            <person name="Wing R.A."/>
            <person name="Amiri K.M.A."/>
            <person name="Purugganan M.D."/>
        </authorList>
    </citation>
    <scope>NUCLEOTIDE SEQUENCE [LARGE SCALE GENOMIC DNA]</scope>
    <source>
        <strain evidence="3">cv. Khalas</strain>
    </source>
</reference>
<dbReference type="OrthoDB" id="1908649at2759"/>
<reference evidence="4" key="2">
    <citation type="submission" date="2025-08" db="UniProtKB">
        <authorList>
            <consortium name="RefSeq"/>
        </authorList>
    </citation>
    <scope>IDENTIFICATION</scope>
    <source>
        <tissue evidence="4">Young leaves</tissue>
    </source>
</reference>
<feature type="transmembrane region" description="Helical" evidence="2">
    <location>
        <begin position="30"/>
        <end position="50"/>
    </location>
</feature>
<keyword evidence="2" id="KW-0472">Membrane</keyword>
<evidence type="ECO:0000256" key="2">
    <source>
        <dbReference type="SAM" id="Phobius"/>
    </source>
</evidence>
<gene>
    <name evidence="4" type="primary">LOC103702898</name>
</gene>
<dbReference type="RefSeq" id="XP_008783758.2">
    <property type="nucleotide sequence ID" value="XM_008785536.2"/>
</dbReference>
<dbReference type="AlphaFoldDB" id="A0A8B7BRD4"/>
<keyword evidence="2" id="KW-0812">Transmembrane</keyword>
<feature type="transmembrane region" description="Helical" evidence="2">
    <location>
        <begin position="94"/>
        <end position="115"/>
    </location>
</feature>
<sequence>MDLEPKELQFPGSVGIYHEASKIVLSWRRFFSHIALVLPLSILYLAHIYVSHLLFSKIDRNKDALDDAFPGSPSESTILSRLLSKWSAFLLFKAAYLLALILCLHSTSIVVYSIASIYTAKELSFSKVLSIIPKVWRCLMVTFIWAFLLAYNIASLFVIILAILLLGPIAADVVPLSTMLAAPSTDLNRTRTKSKPGPNFLGRSGLYMDLTRPE</sequence>
<evidence type="ECO:0000256" key="1">
    <source>
        <dbReference type="SAM" id="MobiDB-lite"/>
    </source>
</evidence>
<protein>
    <submittedName>
        <fullName evidence="4">Uncharacterized protein LOC103702898</fullName>
    </submittedName>
</protein>
<organism evidence="3 4">
    <name type="scientific">Phoenix dactylifera</name>
    <name type="common">Date palm</name>
    <dbReference type="NCBI Taxonomy" id="42345"/>
    <lineage>
        <taxon>Eukaryota</taxon>
        <taxon>Viridiplantae</taxon>
        <taxon>Streptophyta</taxon>
        <taxon>Embryophyta</taxon>
        <taxon>Tracheophyta</taxon>
        <taxon>Spermatophyta</taxon>
        <taxon>Magnoliopsida</taxon>
        <taxon>Liliopsida</taxon>
        <taxon>Arecaceae</taxon>
        <taxon>Coryphoideae</taxon>
        <taxon>Phoeniceae</taxon>
        <taxon>Phoenix</taxon>
    </lineage>
</organism>